<dbReference type="GeneID" id="27900469"/>
<feature type="compositionally biased region" description="Low complexity" evidence="1">
    <location>
        <begin position="625"/>
        <end position="642"/>
    </location>
</feature>
<proteinExistence type="predicted"/>
<feature type="compositionally biased region" description="Polar residues" evidence="1">
    <location>
        <begin position="325"/>
        <end position="334"/>
    </location>
</feature>
<evidence type="ECO:0000256" key="1">
    <source>
        <dbReference type="SAM" id="MobiDB-lite"/>
    </source>
</evidence>
<protein>
    <recommendedName>
        <fullName evidence="4">Erythromycin esterase</fullName>
    </recommendedName>
</protein>
<keyword evidence="3" id="KW-1185">Reference proteome</keyword>
<gene>
    <name evidence="2" type="ORF">SEPMUDRAFT_145900</name>
</gene>
<feature type="compositionally biased region" description="Basic and acidic residues" evidence="1">
    <location>
        <begin position="341"/>
        <end position="359"/>
    </location>
</feature>
<dbReference type="Proteomes" id="UP000016931">
    <property type="component" value="Unassembled WGS sequence"/>
</dbReference>
<feature type="compositionally biased region" description="Polar residues" evidence="1">
    <location>
        <begin position="360"/>
        <end position="379"/>
    </location>
</feature>
<feature type="region of interest" description="Disordered" evidence="1">
    <location>
        <begin position="129"/>
        <end position="167"/>
    </location>
</feature>
<feature type="compositionally biased region" description="Polar residues" evidence="1">
    <location>
        <begin position="284"/>
        <end position="310"/>
    </location>
</feature>
<feature type="region of interest" description="Disordered" evidence="1">
    <location>
        <begin position="555"/>
        <end position="585"/>
    </location>
</feature>
<feature type="region of interest" description="Disordered" evidence="1">
    <location>
        <begin position="1"/>
        <end position="103"/>
    </location>
</feature>
<evidence type="ECO:0000313" key="2">
    <source>
        <dbReference type="EMBL" id="EMF16718.1"/>
    </source>
</evidence>
<dbReference type="EMBL" id="KB456260">
    <property type="protein sequence ID" value="EMF16718.1"/>
    <property type="molecule type" value="Genomic_DNA"/>
</dbReference>
<feature type="compositionally biased region" description="Low complexity" evidence="1">
    <location>
        <begin position="381"/>
        <end position="394"/>
    </location>
</feature>
<dbReference type="HOGENOM" id="CLU_334382_0_0_1"/>
<evidence type="ECO:0008006" key="4">
    <source>
        <dbReference type="Google" id="ProtNLM"/>
    </source>
</evidence>
<feature type="compositionally biased region" description="Polar residues" evidence="1">
    <location>
        <begin position="143"/>
        <end position="167"/>
    </location>
</feature>
<dbReference type="STRING" id="692275.N1QLR4"/>
<feature type="region of interest" description="Disordered" evidence="1">
    <location>
        <begin position="754"/>
        <end position="854"/>
    </location>
</feature>
<sequence length="854" mass="92020">MARRSSARLRNQSATTPKRVSLAHDAPPPTRTPHTLPAKSSLLSALEEGDEMPGAFPSSASASNSPSAVTATTTSMAYPTLPTNLAHPAARQTPTKGTPIKPTEAEMHPQLHHHTTAKARDEARHLGFSNMAPHTEPPKQKSRIGTLQGTPTKTRNLESDTTSPSSYHFTFRRETSLGLSPEAKQLMFEKREEAARIRNQMVADGDVPQSIDEVLAARKLAKPKGRFSQAHLMEEQKMDSIANHASAWRANPERFKPVVEMKTVGPKSLKRSPSKAKLDEPDTSSRPNSSQGPKSVTNYEGSALPRSTSFKDLANASPQKLPRSRSIQDLTQASPAKRAKRTETDDVSADRPRSSESEKTVTPNKQSRIGTLSTPTQASLARAASVKSTKAASKLPAPHFTPGKMPLKSALKKPVHLEEHTDATPLLARSPSKVAMFAPASTVTAPVEKPTSMMDSSLARTPAKAGVLKKHEVNEQSATAPKEKQVPFLSRSPVKAVVVTTNEADPFQADAPAMPFLSRSPTKLPLAANSTVDETPGKSATNTLTGRFNLLRQSPMKSILRSPQRLYSDDPSKVAAGTHLATPPDKKAAVLNKALPGVPPASAQARKHVDFSSSTKARDLKVQNTETSSESQTPTPSPTSEQYVDVTAASAPVSEPHARSQQESSHYPQLPLAVPTNERVPSLSPSPQKRRQTAGPQDFTFRAGDHDIVFASPNNQKKRKFDFENRKVTASVNKIVSPPIGTKKRKFEFENNLARVHSEDVDITSDKENTPVAEDDDAQRPTKRSKPSAPSPKSKVSSGPMAMTAAATARRTTLGVKPKGAKSVSPVKKTAGRPSSTTISQARLAALSQPKKRN</sequence>
<feature type="compositionally biased region" description="Basic and acidic residues" evidence="1">
    <location>
        <begin position="756"/>
        <end position="769"/>
    </location>
</feature>
<feature type="region of interest" description="Disordered" evidence="1">
    <location>
        <begin position="262"/>
        <end position="407"/>
    </location>
</feature>
<accession>N1QLR4</accession>
<dbReference type="eggNOG" id="ENOG502T00Q">
    <property type="taxonomic scope" value="Eukaryota"/>
</dbReference>
<feature type="compositionally biased region" description="Polar residues" evidence="1">
    <location>
        <begin position="8"/>
        <end position="18"/>
    </location>
</feature>
<feature type="compositionally biased region" description="Low complexity" evidence="1">
    <location>
        <begin position="787"/>
        <end position="813"/>
    </location>
</feature>
<dbReference type="AlphaFoldDB" id="N1QLR4"/>
<evidence type="ECO:0000313" key="3">
    <source>
        <dbReference type="Proteomes" id="UP000016931"/>
    </source>
</evidence>
<feature type="region of interest" description="Disordered" evidence="1">
    <location>
        <begin position="597"/>
        <end position="642"/>
    </location>
</feature>
<reference evidence="2 3" key="1">
    <citation type="journal article" date="2012" name="PLoS Pathog.">
        <title>Diverse lifestyles and strategies of plant pathogenesis encoded in the genomes of eighteen Dothideomycetes fungi.</title>
        <authorList>
            <person name="Ohm R.A."/>
            <person name="Feau N."/>
            <person name="Henrissat B."/>
            <person name="Schoch C.L."/>
            <person name="Horwitz B.A."/>
            <person name="Barry K.W."/>
            <person name="Condon B.J."/>
            <person name="Copeland A.C."/>
            <person name="Dhillon B."/>
            <person name="Glaser F."/>
            <person name="Hesse C.N."/>
            <person name="Kosti I."/>
            <person name="LaButti K."/>
            <person name="Lindquist E.A."/>
            <person name="Lucas S."/>
            <person name="Salamov A.A."/>
            <person name="Bradshaw R.E."/>
            <person name="Ciuffetti L."/>
            <person name="Hamelin R.C."/>
            <person name="Kema G.H.J."/>
            <person name="Lawrence C."/>
            <person name="Scott J.A."/>
            <person name="Spatafora J.W."/>
            <person name="Turgeon B.G."/>
            <person name="de Wit P.J.G.M."/>
            <person name="Zhong S."/>
            <person name="Goodwin S.B."/>
            <person name="Grigoriev I.V."/>
        </authorList>
    </citation>
    <scope>NUCLEOTIDE SEQUENCE [LARGE SCALE GENOMIC DNA]</scope>
    <source>
        <strain evidence="2 3">SO2202</strain>
    </source>
</reference>
<dbReference type="OrthoDB" id="5204833at2759"/>
<dbReference type="OMA" id="GHASAWR"/>
<feature type="compositionally biased region" description="Low complexity" evidence="1">
    <location>
        <begin position="58"/>
        <end position="75"/>
    </location>
</feature>
<name>N1QLR4_SPHMS</name>
<feature type="region of interest" description="Disordered" evidence="1">
    <location>
        <begin position="676"/>
        <end position="703"/>
    </location>
</feature>
<dbReference type="RefSeq" id="XP_016764839.1">
    <property type="nucleotide sequence ID" value="XM_016903332.1"/>
</dbReference>
<organism evidence="2 3">
    <name type="scientific">Sphaerulina musiva (strain SO2202)</name>
    <name type="common">Poplar stem canker fungus</name>
    <name type="synonym">Septoria musiva</name>
    <dbReference type="NCBI Taxonomy" id="692275"/>
    <lineage>
        <taxon>Eukaryota</taxon>
        <taxon>Fungi</taxon>
        <taxon>Dikarya</taxon>
        <taxon>Ascomycota</taxon>
        <taxon>Pezizomycotina</taxon>
        <taxon>Dothideomycetes</taxon>
        <taxon>Dothideomycetidae</taxon>
        <taxon>Mycosphaerellales</taxon>
        <taxon>Mycosphaerellaceae</taxon>
        <taxon>Sphaerulina</taxon>
    </lineage>
</organism>